<organism evidence="3 4">
    <name type="scientific">Stenotrophomonas nitritireducens</name>
    <dbReference type="NCBI Taxonomy" id="83617"/>
    <lineage>
        <taxon>Bacteria</taxon>
        <taxon>Pseudomonadati</taxon>
        <taxon>Pseudomonadota</taxon>
        <taxon>Gammaproteobacteria</taxon>
        <taxon>Lysobacterales</taxon>
        <taxon>Lysobacteraceae</taxon>
        <taxon>Stenotrophomonas</taxon>
    </lineage>
</organism>
<dbReference type="Gene3D" id="3.40.50.180">
    <property type="entry name" value="Methylesterase CheB, C-terminal domain"/>
    <property type="match status" value="1"/>
</dbReference>
<accession>A0ABR5NHQ3</accession>
<evidence type="ECO:0000259" key="2">
    <source>
        <dbReference type="PROSITE" id="PS50122"/>
    </source>
</evidence>
<dbReference type="SUPFAM" id="SSF52738">
    <property type="entry name" value="Methylesterase CheB, C-terminal domain"/>
    <property type="match status" value="1"/>
</dbReference>
<comment type="caution">
    <text evidence="1">Lacks conserved residue(s) required for the propagation of feature annotation.</text>
</comment>
<gene>
    <name evidence="3" type="ORF">ABB22_13135</name>
</gene>
<keyword evidence="4" id="KW-1185">Reference proteome</keyword>
<protein>
    <recommendedName>
        <fullName evidence="2">CheB-type methylesterase domain-containing protein</fullName>
    </recommendedName>
</protein>
<evidence type="ECO:0000313" key="3">
    <source>
        <dbReference type="EMBL" id="KRG56075.1"/>
    </source>
</evidence>
<dbReference type="EMBL" id="LDJG01000019">
    <property type="protein sequence ID" value="KRG56075.1"/>
    <property type="molecule type" value="Genomic_DNA"/>
</dbReference>
<proteinExistence type="predicted"/>
<dbReference type="InterPro" id="IPR000673">
    <property type="entry name" value="Sig_transdc_resp-reg_Me-estase"/>
</dbReference>
<feature type="domain" description="CheB-type methylesterase" evidence="2">
    <location>
        <begin position="277"/>
        <end position="357"/>
    </location>
</feature>
<dbReference type="InterPro" id="IPR035909">
    <property type="entry name" value="CheB_C"/>
</dbReference>
<name>A0ABR5NHQ3_9GAMM</name>
<evidence type="ECO:0000313" key="4">
    <source>
        <dbReference type="Proteomes" id="UP000050902"/>
    </source>
</evidence>
<dbReference type="Proteomes" id="UP000050902">
    <property type="component" value="Unassembled WGS sequence"/>
</dbReference>
<dbReference type="RefSeq" id="WP_055771227.1">
    <property type="nucleotide sequence ID" value="NZ_LDJG01000019.1"/>
</dbReference>
<dbReference type="PROSITE" id="PS50122">
    <property type="entry name" value="CHEB"/>
    <property type="match status" value="1"/>
</dbReference>
<dbReference type="Pfam" id="PF01339">
    <property type="entry name" value="CheB_methylest"/>
    <property type="match status" value="1"/>
</dbReference>
<reference evidence="3 4" key="1">
    <citation type="submission" date="2015-05" db="EMBL/GenBank/DDBJ databases">
        <title>Genome sequencing and analysis of members of genus Stenotrophomonas.</title>
        <authorList>
            <person name="Patil P.P."/>
            <person name="Midha S."/>
            <person name="Patil P.B."/>
        </authorList>
    </citation>
    <scope>NUCLEOTIDE SEQUENCE [LARGE SCALE GENOMIC DNA]</scope>
    <source>
        <strain evidence="3 4">DSM 12575</strain>
    </source>
</reference>
<evidence type="ECO:0000256" key="1">
    <source>
        <dbReference type="PROSITE-ProRule" id="PRU00050"/>
    </source>
</evidence>
<sequence length="451" mass="46700">MSASDRSATRPVALLARPGAARERLREAVLAAGGALVLEEDPGALDPAALQAVGPAMVLVALEPAVEDALERLAPALEAPQLELMFEEAELAARREGWDAQRWTRHLAAKLQGHDQVMPPGQEEEALPLIEPGMPERPDERHADAPLQFHVDEAVLHIDEVPADTLYAPPAAVDRPEVLSFEELMAMAPSRPAPEAVPVLPPELPPLADTAEPAVAAPAPLPGSFHSWSLLEDEAYAAPSPVAAPEVDGAPQRDAADAIGTGALGALSLVELESAADAPAQGALLLLAGIGGPDAVRRLLSALPDDYPLPVLVQMRLDGGRYANLVKQMSRVAMLPVALAEAGQALEGGNVYVLQDGVGVVAQAGGLRFADEPAPVLPALPVERSAVVMLSGADPSLVPAALEFAGRGGWVAGQSGDGCYDPEAASQLAVAGHPAGPPEYLAGELVQRSFD</sequence>
<comment type="caution">
    <text evidence="3">The sequence shown here is derived from an EMBL/GenBank/DDBJ whole genome shotgun (WGS) entry which is preliminary data.</text>
</comment>